<keyword evidence="2" id="KW-0677">Repeat</keyword>
<dbReference type="InterPro" id="IPR001451">
    <property type="entry name" value="Hexapep"/>
</dbReference>
<name>A0A6M1RRI6_9BACT</name>
<reference evidence="4 5" key="1">
    <citation type="submission" date="2020-02" db="EMBL/GenBank/DDBJ databases">
        <title>Draft genome sequence of Limisphaera ngatamarikiensis NGM72.4T, a thermophilic Verrucomicrobia grouped in subdivision 3.</title>
        <authorList>
            <person name="Carere C.R."/>
            <person name="Steen J."/>
            <person name="Hugenholtz P."/>
            <person name="Stott M.B."/>
        </authorList>
    </citation>
    <scope>NUCLEOTIDE SEQUENCE [LARGE SCALE GENOMIC DNA]</scope>
    <source>
        <strain evidence="4 5">NGM72.4</strain>
    </source>
</reference>
<sequence>MNDSTLRRWALWLQQLRWRTGEWLWKWEARCRGIELGPGVRFLGRPCLARAPGSRIVLGERVQLNSALRSNPLGCPRPATLRTLHAGAEIRMDARSGLSAAVLCAARSIVVGEDTIIGAEAMIMDTDFHVRAADGTWVVADPGHAEPIRIGRGVFIGARAIVLKGVTIGDGAVIGAGAVVTRDVPPGALAAGNPAIVRAAGASPQA</sequence>
<dbReference type="Proteomes" id="UP000477311">
    <property type="component" value="Unassembled WGS sequence"/>
</dbReference>
<dbReference type="PROSITE" id="PS00101">
    <property type="entry name" value="HEXAPEP_TRANSFERASES"/>
    <property type="match status" value="1"/>
</dbReference>
<dbReference type="InterPro" id="IPR011004">
    <property type="entry name" value="Trimer_LpxA-like_sf"/>
</dbReference>
<protein>
    <submittedName>
        <fullName evidence="4">Acyltransferase</fullName>
    </submittedName>
</protein>
<keyword evidence="3 4" id="KW-0012">Acyltransferase</keyword>
<dbReference type="PANTHER" id="PTHR23416">
    <property type="entry name" value="SIALIC ACID SYNTHASE-RELATED"/>
    <property type="match status" value="1"/>
</dbReference>
<proteinExistence type="predicted"/>
<keyword evidence="5" id="KW-1185">Reference proteome</keyword>
<evidence type="ECO:0000256" key="1">
    <source>
        <dbReference type="ARBA" id="ARBA00022679"/>
    </source>
</evidence>
<accession>A0A6M1RRI6</accession>
<comment type="caution">
    <text evidence="4">The sequence shown here is derived from an EMBL/GenBank/DDBJ whole genome shotgun (WGS) entry which is preliminary data.</text>
</comment>
<dbReference type="InterPro" id="IPR051159">
    <property type="entry name" value="Hexapeptide_acetyltransf"/>
</dbReference>
<keyword evidence="1 4" id="KW-0808">Transferase</keyword>
<evidence type="ECO:0000256" key="3">
    <source>
        <dbReference type="ARBA" id="ARBA00023315"/>
    </source>
</evidence>
<dbReference type="Pfam" id="PF14602">
    <property type="entry name" value="Hexapep_2"/>
    <property type="match status" value="1"/>
</dbReference>
<dbReference type="InterPro" id="IPR018357">
    <property type="entry name" value="Hexapep_transf_CS"/>
</dbReference>
<dbReference type="RefSeq" id="WP_165105392.1">
    <property type="nucleotide sequence ID" value="NZ_JAAKYA010000010.1"/>
</dbReference>
<organism evidence="4 5">
    <name type="scientific">Limisphaera ngatamarikiensis</name>
    <dbReference type="NCBI Taxonomy" id="1324935"/>
    <lineage>
        <taxon>Bacteria</taxon>
        <taxon>Pseudomonadati</taxon>
        <taxon>Verrucomicrobiota</taxon>
        <taxon>Verrucomicrobiia</taxon>
        <taxon>Limisphaerales</taxon>
        <taxon>Limisphaeraceae</taxon>
        <taxon>Limisphaera</taxon>
    </lineage>
</organism>
<evidence type="ECO:0000313" key="4">
    <source>
        <dbReference type="EMBL" id="NGO38084.1"/>
    </source>
</evidence>
<dbReference type="SUPFAM" id="SSF51161">
    <property type="entry name" value="Trimeric LpxA-like enzymes"/>
    <property type="match status" value="1"/>
</dbReference>
<evidence type="ECO:0000313" key="5">
    <source>
        <dbReference type="Proteomes" id="UP000477311"/>
    </source>
</evidence>
<evidence type="ECO:0000256" key="2">
    <source>
        <dbReference type="ARBA" id="ARBA00022737"/>
    </source>
</evidence>
<dbReference type="EMBL" id="JAAKYA010000010">
    <property type="protein sequence ID" value="NGO38084.1"/>
    <property type="molecule type" value="Genomic_DNA"/>
</dbReference>
<dbReference type="Gene3D" id="2.160.10.10">
    <property type="entry name" value="Hexapeptide repeat proteins"/>
    <property type="match status" value="1"/>
</dbReference>
<gene>
    <name evidence="4" type="ORF">G4L39_01555</name>
</gene>
<dbReference type="AlphaFoldDB" id="A0A6M1RRI6"/>
<dbReference type="GO" id="GO:0016746">
    <property type="term" value="F:acyltransferase activity"/>
    <property type="evidence" value="ECO:0007669"/>
    <property type="project" value="UniProtKB-KW"/>
</dbReference>
<dbReference type="CDD" id="cd04647">
    <property type="entry name" value="LbH_MAT_like"/>
    <property type="match status" value="1"/>
</dbReference>